<feature type="region of interest" description="Disordered" evidence="1">
    <location>
        <begin position="55"/>
        <end position="123"/>
    </location>
</feature>
<accession>A0AA40S0B3</accession>
<dbReference type="EMBL" id="JACJIB010000002">
    <property type="protein sequence ID" value="MBA8912245.1"/>
    <property type="molecule type" value="Genomic_DNA"/>
</dbReference>
<keyword evidence="4" id="KW-1185">Reference proteome</keyword>
<dbReference type="AlphaFoldDB" id="A0AA40S0B3"/>
<dbReference type="Proteomes" id="UP000543554">
    <property type="component" value="Unassembled WGS sequence"/>
</dbReference>
<comment type="caution">
    <text evidence="3">The sequence shown here is derived from an EMBL/GenBank/DDBJ whole genome shotgun (WGS) entry which is preliminary data.</text>
</comment>
<evidence type="ECO:0000256" key="1">
    <source>
        <dbReference type="SAM" id="MobiDB-lite"/>
    </source>
</evidence>
<evidence type="ECO:0000313" key="4">
    <source>
        <dbReference type="Proteomes" id="UP000543554"/>
    </source>
</evidence>
<proteinExistence type="predicted"/>
<keyword evidence="2" id="KW-1133">Transmembrane helix</keyword>
<protein>
    <submittedName>
        <fullName evidence="3">Uncharacterized protein</fullName>
    </submittedName>
</protein>
<reference evidence="3 4" key="1">
    <citation type="submission" date="2020-08" db="EMBL/GenBank/DDBJ databases">
        <title>Genomic Encyclopedia of Type Strains, Phase IV (KMG-IV): sequencing the most valuable type-strain genomes for metagenomic binning, comparative biology and taxonomic classification.</title>
        <authorList>
            <person name="Goeker M."/>
        </authorList>
    </citation>
    <scope>NUCLEOTIDE SEQUENCE [LARGE SCALE GENOMIC DNA]</scope>
    <source>
        <strain evidence="3 4">DSM 11490</strain>
    </source>
</reference>
<evidence type="ECO:0000313" key="3">
    <source>
        <dbReference type="EMBL" id="MBA8912245.1"/>
    </source>
</evidence>
<keyword evidence="2" id="KW-0472">Membrane</keyword>
<sequence>MSSPHSDLRILGAAAALGGLILMMCEPQPSLASLGWGIAGLLIFGISRLVPVRSDKPEPVQRGAEANGSSQDAARTTPGAELSHPIDATPAGLHAALERRMRVGRPAHPSMRSSVLPPSRALR</sequence>
<name>A0AA40S0B3_9HYPH</name>
<feature type="transmembrane region" description="Helical" evidence="2">
    <location>
        <begin position="35"/>
        <end position="52"/>
    </location>
</feature>
<organism evidence="3 4">
    <name type="scientific">Methylorubrum thiocyanatum</name>
    <dbReference type="NCBI Taxonomy" id="47958"/>
    <lineage>
        <taxon>Bacteria</taxon>
        <taxon>Pseudomonadati</taxon>
        <taxon>Pseudomonadota</taxon>
        <taxon>Alphaproteobacteria</taxon>
        <taxon>Hyphomicrobiales</taxon>
        <taxon>Methylobacteriaceae</taxon>
        <taxon>Methylorubrum</taxon>
    </lineage>
</organism>
<keyword evidence="2" id="KW-0812">Transmembrane</keyword>
<evidence type="ECO:0000256" key="2">
    <source>
        <dbReference type="SAM" id="Phobius"/>
    </source>
</evidence>
<gene>
    <name evidence="3" type="ORF">HNR51_001313</name>
</gene>